<proteinExistence type="inferred from homology"/>
<dbReference type="InterPro" id="IPR010675">
    <property type="entry name" value="Bin3_C"/>
</dbReference>
<sequence length="207" mass="23582">MDPRLDLLKEKWSSAIGGNCLDIGCNQGTVTMQTVLHFDIDSIVGVDIDRALVKSAVFEMRMKQNQLDDLEGNQIDLFSKISFRTEDYIHSPSNTKYNTILCLSLTKWVHVQNGDEGIRLLFQKISEQLEEGGHLILEAQPWKSYTRYKMDKAMVQKLTLQPTDFKAILEAHGLQLRFEGKPVKAHGGFKERQLQVFQKTSTPNNPT</sequence>
<dbReference type="PROSITE" id="PS51515">
    <property type="entry name" value="BIN3_SAM"/>
    <property type="match status" value="1"/>
</dbReference>
<dbReference type="InterPro" id="IPR039772">
    <property type="entry name" value="Bin3-like"/>
</dbReference>
<keyword evidence="2 6" id="KW-0489">Methyltransferase</keyword>
<evidence type="ECO:0000256" key="6">
    <source>
        <dbReference type="RuleBase" id="RU367087"/>
    </source>
</evidence>
<organism evidence="8">
    <name type="scientific">Arcella intermedia</name>
    <dbReference type="NCBI Taxonomy" id="1963864"/>
    <lineage>
        <taxon>Eukaryota</taxon>
        <taxon>Amoebozoa</taxon>
        <taxon>Tubulinea</taxon>
        <taxon>Elardia</taxon>
        <taxon>Arcellinida</taxon>
        <taxon>Sphaerothecina</taxon>
        <taxon>Arcellidae</taxon>
        <taxon>Arcella</taxon>
    </lineage>
</organism>
<keyword evidence="3 6" id="KW-0808">Transferase</keyword>
<protein>
    <recommendedName>
        <fullName evidence="6">RNA methyltransferase</fullName>
        <ecNumber evidence="6">2.1.1.-</ecNumber>
    </recommendedName>
</protein>
<dbReference type="PANTHER" id="PTHR12315">
    <property type="entry name" value="BICOID-INTERACTING PROTEIN RELATED"/>
    <property type="match status" value="1"/>
</dbReference>
<dbReference type="GO" id="GO:0008171">
    <property type="term" value="F:O-methyltransferase activity"/>
    <property type="evidence" value="ECO:0007669"/>
    <property type="project" value="UniProtKB-UniRule"/>
</dbReference>
<evidence type="ECO:0000256" key="1">
    <source>
        <dbReference type="ARBA" id="ARBA00008361"/>
    </source>
</evidence>
<evidence type="ECO:0000259" key="7">
    <source>
        <dbReference type="PROSITE" id="PS51515"/>
    </source>
</evidence>
<dbReference type="GO" id="GO:0008173">
    <property type="term" value="F:RNA methyltransferase activity"/>
    <property type="evidence" value="ECO:0007669"/>
    <property type="project" value="UniProtKB-UniRule"/>
</dbReference>
<dbReference type="AlphaFoldDB" id="A0A6B2LGI7"/>
<evidence type="ECO:0000256" key="5">
    <source>
        <dbReference type="PROSITE-ProRule" id="PRU00848"/>
    </source>
</evidence>
<dbReference type="EC" id="2.1.1.-" evidence="6"/>
<evidence type="ECO:0000256" key="4">
    <source>
        <dbReference type="ARBA" id="ARBA00022691"/>
    </source>
</evidence>
<comment type="similarity">
    <text evidence="1 6">Belongs to the methyltransferase superfamily.</text>
</comment>
<evidence type="ECO:0000256" key="3">
    <source>
        <dbReference type="ARBA" id="ARBA00022679"/>
    </source>
</evidence>
<dbReference type="EMBL" id="GIBP01007204">
    <property type="protein sequence ID" value="NDV36173.1"/>
    <property type="molecule type" value="Transcribed_RNA"/>
</dbReference>
<dbReference type="GO" id="GO:0017069">
    <property type="term" value="F:snRNA binding"/>
    <property type="evidence" value="ECO:0007669"/>
    <property type="project" value="TreeGrafter"/>
</dbReference>
<dbReference type="InterPro" id="IPR024160">
    <property type="entry name" value="BIN3_SAM-bd_dom"/>
</dbReference>
<keyword evidence="4 5" id="KW-0949">S-adenosyl-L-methionine</keyword>
<evidence type="ECO:0000313" key="8">
    <source>
        <dbReference type="EMBL" id="NDV36173.1"/>
    </source>
</evidence>
<dbReference type="Gene3D" id="3.40.50.150">
    <property type="entry name" value="Vaccinia Virus protein VP39"/>
    <property type="match status" value="1"/>
</dbReference>
<dbReference type="SUPFAM" id="SSF53335">
    <property type="entry name" value="S-adenosyl-L-methionine-dependent methyltransferases"/>
    <property type="match status" value="1"/>
</dbReference>
<evidence type="ECO:0000256" key="2">
    <source>
        <dbReference type="ARBA" id="ARBA00022603"/>
    </source>
</evidence>
<dbReference type="PANTHER" id="PTHR12315:SF0">
    <property type="entry name" value="7SK SNRNA METHYLPHOSPHATE CAPPING ENZYME"/>
    <property type="match status" value="1"/>
</dbReference>
<feature type="domain" description="Bin3-type SAM" evidence="7">
    <location>
        <begin position="2"/>
        <end position="207"/>
    </location>
</feature>
<dbReference type="GO" id="GO:0040031">
    <property type="term" value="P:snRNA modification"/>
    <property type="evidence" value="ECO:0007669"/>
    <property type="project" value="TreeGrafter"/>
</dbReference>
<dbReference type="GO" id="GO:0032259">
    <property type="term" value="P:methylation"/>
    <property type="evidence" value="ECO:0007669"/>
    <property type="project" value="UniProtKB-KW"/>
</dbReference>
<name>A0A6B2LGI7_9EUKA</name>
<dbReference type="InterPro" id="IPR029063">
    <property type="entry name" value="SAM-dependent_MTases_sf"/>
</dbReference>
<reference evidence="8" key="1">
    <citation type="journal article" date="2020" name="J. Eukaryot. Microbiol.">
        <title>De novo Sequencing, Assembly and Annotation of the Transcriptome for the Free-Living Testate Amoeba Arcella intermedia.</title>
        <authorList>
            <person name="Ribeiro G.M."/>
            <person name="Porfirio-Sousa A.L."/>
            <person name="Maurer-Alcala X.X."/>
            <person name="Katz L.A."/>
            <person name="Lahr D.J.G."/>
        </authorList>
    </citation>
    <scope>NUCLEOTIDE SEQUENCE</scope>
</reference>
<dbReference type="Pfam" id="PF06859">
    <property type="entry name" value="Bin3"/>
    <property type="match status" value="1"/>
</dbReference>
<accession>A0A6B2LGI7</accession>